<proteinExistence type="predicted"/>
<dbReference type="EMBL" id="KZ308731">
    <property type="protein sequence ID" value="KAG8233585.1"/>
    <property type="molecule type" value="Genomic_DNA"/>
</dbReference>
<feature type="domain" description="Helix-turn-helix" evidence="1">
    <location>
        <begin position="87"/>
        <end position="138"/>
    </location>
</feature>
<dbReference type="PANTHER" id="PTHR21301">
    <property type="entry name" value="REVERSE TRANSCRIPTASE"/>
    <property type="match status" value="1"/>
</dbReference>
<evidence type="ECO:0000313" key="2">
    <source>
        <dbReference type="EMBL" id="KAG8233585.1"/>
    </source>
</evidence>
<comment type="caution">
    <text evidence="2">The sequence shown here is derived from an EMBL/GenBank/DDBJ whole genome shotgun (WGS) entry which is preliminary data.</text>
</comment>
<dbReference type="PANTHER" id="PTHR21301:SF11">
    <property type="entry name" value="GIY-YIG DOMAIN-CONTAINING PROTEIN"/>
    <property type="match status" value="1"/>
</dbReference>
<accession>A0A8K0P2N5</accession>
<reference evidence="2" key="2">
    <citation type="submission" date="2017-10" db="EMBL/GenBank/DDBJ databases">
        <title>Ladona fulva Genome sequencing and assembly.</title>
        <authorList>
            <person name="Murali S."/>
            <person name="Richards S."/>
            <person name="Bandaranaike D."/>
            <person name="Bellair M."/>
            <person name="Blankenburg K."/>
            <person name="Chao H."/>
            <person name="Dinh H."/>
            <person name="Doddapaneni H."/>
            <person name="Dugan-Rocha S."/>
            <person name="Elkadiri S."/>
            <person name="Gnanaolivu R."/>
            <person name="Hernandez B."/>
            <person name="Skinner E."/>
            <person name="Javaid M."/>
            <person name="Lee S."/>
            <person name="Li M."/>
            <person name="Ming W."/>
            <person name="Munidasa M."/>
            <person name="Muniz J."/>
            <person name="Nguyen L."/>
            <person name="Hughes D."/>
            <person name="Osuji N."/>
            <person name="Pu L.-L."/>
            <person name="Puazo M."/>
            <person name="Qu C."/>
            <person name="Quiroz J."/>
            <person name="Raj R."/>
            <person name="Weissenberger G."/>
            <person name="Xin Y."/>
            <person name="Zou X."/>
            <person name="Han Y."/>
            <person name="Worley K."/>
            <person name="Muzny D."/>
            <person name="Gibbs R."/>
        </authorList>
    </citation>
    <scope>NUCLEOTIDE SEQUENCE</scope>
    <source>
        <strain evidence="2">Sampled in the wild</strain>
    </source>
</reference>
<gene>
    <name evidence="2" type="ORF">J437_LFUL000996</name>
</gene>
<organism evidence="2 3">
    <name type="scientific">Ladona fulva</name>
    <name type="common">Scarce chaser dragonfly</name>
    <name type="synonym">Libellula fulva</name>
    <dbReference type="NCBI Taxonomy" id="123851"/>
    <lineage>
        <taxon>Eukaryota</taxon>
        <taxon>Metazoa</taxon>
        <taxon>Ecdysozoa</taxon>
        <taxon>Arthropoda</taxon>
        <taxon>Hexapoda</taxon>
        <taxon>Insecta</taxon>
        <taxon>Pterygota</taxon>
        <taxon>Palaeoptera</taxon>
        <taxon>Odonata</taxon>
        <taxon>Epiprocta</taxon>
        <taxon>Anisoptera</taxon>
        <taxon>Libelluloidea</taxon>
        <taxon>Libellulidae</taxon>
        <taxon>Ladona</taxon>
    </lineage>
</organism>
<dbReference type="OrthoDB" id="10018421at2759"/>
<protein>
    <recommendedName>
        <fullName evidence="1">Helix-turn-helix domain-containing protein</fullName>
    </recommendedName>
</protein>
<name>A0A8K0P2N5_LADFU</name>
<dbReference type="InterPro" id="IPR058912">
    <property type="entry name" value="HTH_animal"/>
</dbReference>
<dbReference type="AlphaFoldDB" id="A0A8K0P2N5"/>
<keyword evidence="3" id="KW-1185">Reference proteome</keyword>
<sequence length="148" mass="17236">MGRTTLAFSRELLHFEAPKCFSRYVDDAFVIWKHGREKLRDFLNHLNSRHSNITFTMEIEEEGHFPFLDADGTLSHSVYRKPTHTDLYLNDSSHHHSAQLRSVLSKLTHRAYAISDEESLPGEIKHLRSTFLQNGYRLINRALKSKAE</sequence>
<dbReference type="Pfam" id="PF26215">
    <property type="entry name" value="HTH_animal"/>
    <property type="match status" value="1"/>
</dbReference>
<reference evidence="2" key="1">
    <citation type="submission" date="2013-04" db="EMBL/GenBank/DDBJ databases">
        <authorList>
            <person name="Qu J."/>
            <person name="Murali S.C."/>
            <person name="Bandaranaike D."/>
            <person name="Bellair M."/>
            <person name="Blankenburg K."/>
            <person name="Chao H."/>
            <person name="Dinh H."/>
            <person name="Doddapaneni H."/>
            <person name="Downs B."/>
            <person name="Dugan-Rocha S."/>
            <person name="Elkadiri S."/>
            <person name="Gnanaolivu R.D."/>
            <person name="Hernandez B."/>
            <person name="Javaid M."/>
            <person name="Jayaseelan J.C."/>
            <person name="Lee S."/>
            <person name="Li M."/>
            <person name="Ming W."/>
            <person name="Munidasa M."/>
            <person name="Muniz J."/>
            <person name="Nguyen L."/>
            <person name="Ongeri F."/>
            <person name="Osuji N."/>
            <person name="Pu L.-L."/>
            <person name="Puazo M."/>
            <person name="Qu C."/>
            <person name="Quiroz J."/>
            <person name="Raj R."/>
            <person name="Weissenberger G."/>
            <person name="Xin Y."/>
            <person name="Zou X."/>
            <person name="Han Y."/>
            <person name="Richards S."/>
            <person name="Worley K."/>
            <person name="Muzny D."/>
            <person name="Gibbs R."/>
        </authorList>
    </citation>
    <scope>NUCLEOTIDE SEQUENCE</scope>
    <source>
        <strain evidence="2">Sampled in the wild</strain>
    </source>
</reference>
<dbReference type="Proteomes" id="UP000792457">
    <property type="component" value="Unassembled WGS sequence"/>
</dbReference>
<evidence type="ECO:0000259" key="1">
    <source>
        <dbReference type="Pfam" id="PF26215"/>
    </source>
</evidence>
<evidence type="ECO:0000313" key="3">
    <source>
        <dbReference type="Proteomes" id="UP000792457"/>
    </source>
</evidence>